<organism evidence="1 2">
    <name type="scientific">Cirrhinus mrigala</name>
    <name type="common">Mrigala</name>
    <dbReference type="NCBI Taxonomy" id="683832"/>
    <lineage>
        <taxon>Eukaryota</taxon>
        <taxon>Metazoa</taxon>
        <taxon>Chordata</taxon>
        <taxon>Craniata</taxon>
        <taxon>Vertebrata</taxon>
        <taxon>Euteleostomi</taxon>
        <taxon>Actinopterygii</taxon>
        <taxon>Neopterygii</taxon>
        <taxon>Teleostei</taxon>
        <taxon>Ostariophysi</taxon>
        <taxon>Cypriniformes</taxon>
        <taxon>Cyprinidae</taxon>
        <taxon>Labeoninae</taxon>
        <taxon>Labeonini</taxon>
        <taxon>Cirrhinus</taxon>
    </lineage>
</organism>
<dbReference type="Proteomes" id="UP001529510">
    <property type="component" value="Unassembled WGS sequence"/>
</dbReference>
<evidence type="ECO:0000313" key="2">
    <source>
        <dbReference type="Proteomes" id="UP001529510"/>
    </source>
</evidence>
<comment type="caution">
    <text evidence="1">The sequence shown here is derived from an EMBL/GenBank/DDBJ whole genome shotgun (WGS) entry which is preliminary data.</text>
</comment>
<proteinExistence type="predicted"/>
<feature type="non-terminal residue" evidence="1">
    <location>
        <position position="1"/>
    </location>
</feature>
<reference evidence="1 2" key="1">
    <citation type="submission" date="2024-05" db="EMBL/GenBank/DDBJ databases">
        <title>Genome sequencing and assembly of Indian major carp, Cirrhinus mrigala (Hamilton, 1822).</title>
        <authorList>
            <person name="Mohindra V."/>
            <person name="Chowdhury L.M."/>
            <person name="Lal K."/>
            <person name="Jena J.K."/>
        </authorList>
    </citation>
    <scope>NUCLEOTIDE SEQUENCE [LARGE SCALE GENOMIC DNA]</scope>
    <source>
        <strain evidence="1">CM1030</strain>
        <tissue evidence="1">Blood</tissue>
    </source>
</reference>
<feature type="non-terminal residue" evidence="1">
    <location>
        <position position="50"/>
    </location>
</feature>
<gene>
    <name evidence="1" type="ORF">M9458_037732</name>
</gene>
<name>A0ABD0NZF1_CIRMR</name>
<sequence length="50" mass="5289">LGCSVTLLRILLSSSRQYRSRLRPSSTSCPGVTLHLPPLPAGRAPVCSSP</sequence>
<dbReference type="EMBL" id="JAMKFB020000019">
    <property type="protein sequence ID" value="KAL0165888.1"/>
    <property type="molecule type" value="Genomic_DNA"/>
</dbReference>
<protein>
    <submittedName>
        <fullName evidence="1">Uncharacterized protein</fullName>
    </submittedName>
</protein>
<evidence type="ECO:0000313" key="1">
    <source>
        <dbReference type="EMBL" id="KAL0165888.1"/>
    </source>
</evidence>
<accession>A0ABD0NZF1</accession>
<dbReference type="AlphaFoldDB" id="A0ABD0NZF1"/>
<keyword evidence="2" id="KW-1185">Reference proteome</keyword>